<dbReference type="GO" id="GO:0005737">
    <property type="term" value="C:cytoplasm"/>
    <property type="evidence" value="ECO:0007669"/>
    <property type="project" value="TreeGrafter"/>
</dbReference>
<organism evidence="6 7">
    <name type="scientific">Aquabacterium lacunae</name>
    <dbReference type="NCBI Taxonomy" id="2528630"/>
    <lineage>
        <taxon>Bacteria</taxon>
        <taxon>Pseudomonadati</taxon>
        <taxon>Pseudomonadota</taxon>
        <taxon>Betaproteobacteria</taxon>
        <taxon>Burkholderiales</taxon>
        <taxon>Aquabacterium</taxon>
    </lineage>
</organism>
<keyword evidence="4" id="KW-0157">Chromophore</keyword>
<feature type="domain" description="Cryptochrome/DNA photolyase FAD-binding" evidence="5">
    <location>
        <begin position="92"/>
        <end position="219"/>
    </location>
</feature>
<comment type="similarity">
    <text evidence="4">Belongs to the DNA photolyase family.</text>
</comment>
<dbReference type="SUPFAM" id="SSF48173">
    <property type="entry name" value="Cryptochrome/photolyase FAD-binding domain"/>
    <property type="match status" value="1"/>
</dbReference>
<comment type="cofactor">
    <cofactor evidence="3">
        <name>FAD</name>
        <dbReference type="ChEBI" id="CHEBI:57692"/>
    </cofactor>
    <text evidence="3">Binds 1 FAD per subunit.</text>
</comment>
<accession>A0A4Q9GYR4</accession>
<feature type="binding site" evidence="3">
    <location>
        <position position="48"/>
    </location>
    <ligand>
        <name>FAD</name>
        <dbReference type="ChEBI" id="CHEBI:57692"/>
    </ligand>
</feature>
<name>A0A4Q9GYR4_9BURK</name>
<dbReference type="GO" id="GO:0003904">
    <property type="term" value="F:deoxyribodipyrimidine photo-lyase activity"/>
    <property type="evidence" value="ECO:0007669"/>
    <property type="project" value="TreeGrafter"/>
</dbReference>
<sequence length="423" mass="47233">MRKMHQPSLLDPTEHAEHATVASLASGAWAPTREAALARLAQVHPGAYARTRNALNGAVSGLSPYITHGFLSLHEALARVHARHPLDVQHKWVYELGWRAFFHHAWAHRGQGIFQSIHEGPLPDAAYVRELPADIVQGCTGVPVIDQAVRTLYRTGYLHNHARMWLASYVVHVRKVHWRAGADWLYAHLLDGDLASNHLSWQWVAGTGSHKPYLFNAENVARYAPAEWHSPGTVIDTDYDTLDRMARHVRPLQPFTGQRRFDPVVEPLQPPDLMTAPPTSWGFAPPDAQAVAGREVFLVHPWCLGPLPSVVTADTVVVAMCLSEFHQARPWSPVRWQFVGERMAGLTPLRWHGSLAQVKDALRGARRVVSVTDPHLKPWLPTLADCLPPTALFPHVARPCHSFSQWWREATRGIDSVDALLAA</sequence>
<dbReference type="InterPro" id="IPR005101">
    <property type="entry name" value="Cryptochr/Photolyase_FAD-bd"/>
</dbReference>
<evidence type="ECO:0000256" key="4">
    <source>
        <dbReference type="RuleBase" id="RU004182"/>
    </source>
</evidence>
<evidence type="ECO:0000256" key="2">
    <source>
        <dbReference type="ARBA" id="ARBA00022827"/>
    </source>
</evidence>
<dbReference type="PANTHER" id="PTHR11455:SF18">
    <property type="entry name" value="SI:CH1073-390K14.1"/>
    <property type="match status" value="1"/>
</dbReference>
<feature type="binding site" evidence="3">
    <location>
        <position position="92"/>
    </location>
    <ligand>
        <name>FAD</name>
        <dbReference type="ChEBI" id="CHEBI:57692"/>
    </ligand>
</feature>
<evidence type="ECO:0000313" key="7">
    <source>
        <dbReference type="Proteomes" id="UP000292120"/>
    </source>
</evidence>
<dbReference type="EMBL" id="SIXI01000003">
    <property type="protein sequence ID" value="TBO31184.1"/>
    <property type="molecule type" value="Genomic_DNA"/>
</dbReference>
<dbReference type="Gene3D" id="1.10.579.10">
    <property type="entry name" value="DNA Cyclobutane Dipyrimidine Photolyase, subunit A, domain 3"/>
    <property type="match status" value="1"/>
</dbReference>
<protein>
    <submittedName>
        <fullName evidence="6">Deoxyribodipyrimidine photolyase</fullName>
    </submittedName>
</protein>
<reference evidence="6 7" key="1">
    <citation type="submission" date="2019-02" db="EMBL/GenBank/DDBJ databases">
        <title>Aquabacterium sp. strain KMB7.</title>
        <authorList>
            <person name="Chen W.-M."/>
        </authorList>
    </citation>
    <scope>NUCLEOTIDE SEQUENCE [LARGE SCALE GENOMIC DNA]</scope>
    <source>
        <strain evidence="6 7">KMB7</strain>
    </source>
</reference>
<dbReference type="GO" id="GO:0071949">
    <property type="term" value="F:FAD binding"/>
    <property type="evidence" value="ECO:0007669"/>
    <property type="project" value="TreeGrafter"/>
</dbReference>
<dbReference type="GO" id="GO:0043153">
    <property type="term" value="P:entrainment of circadian clock by photoperiod"/>
    <property type="evidence" value="ECO:0007669"/>
    <property type="project" value="TreeGrafter"/>
</dbReference>
<dbReference type="InterPro" id="IPR002081">
    <property type="entry name" value="Cryptochrome/DNA_photolyase_1"/>
</dbReference>
<dbReference type="GO" id="GO:0003677">
    <property type="term" value="F:DNA binding"/>
    <property type="evidence" value="ECO:0007669"/>
    <property type="project" value="TreeGrafter"/>
</dbReference>
<proteinExistence type="inferred from homology"/>
<gene>
    <name evidence="6" type="ORF">EYS42_08005</name>
</gene>
<dbReference type="GO" id="GO:0032922">
    <property type="term" value="P:circadian regulation of gene expression"/>
    <property type="evidence" value="ECO:0007669"/>
    <property type="project" value="TreeGrafter"/>
</dbReference>
<dbReference type="Pfam" id="PF03441">
    <property type="entry name" value="FAD_binding_7"/>
    <property type="match status" value="1"/>
</dbReference>
<dbReference type="PANTHER" id="PTHR11455">
    <property type="entry name" value="CRYPTOCHROME"/>
    <property type="match status" value="1"/>
</dbReference>
<dbReference type="AlphaFoldDB" id="A0A4Q9GYR4"/>
<dbReference type="RefSeq" id="WP_130967596.1">
    <property type="nucleotide sequence ID" value="NZ_SIXI01000003.1"/>
</dbReference>
<feature type="binding site" evidence="3">
    <location>
        <begin position="95"/>
        <end position="102"/>
    </location>
    <ligand>
        <name>FAD</name>
        <dbReference type="ChEBI" id="CHEBI:57692"/>
    </ligand>
</feature>
<dbReference type="PRINTS" id="PR00147">
    <property type="entry name" value="DNAPHOTLYASE"/>
</dbReference>
<keyword evidence="6" id="KW-0456">Lyase</keyword>
<dbReference type="OrthoDB" id="9772484at2"/>
<comment type="caution">
    <text evidence="6">The sequence shown here is derived from an EMBL/GenBank/DDBJ whole genome shotgun (WGS) entry which is preliminary data.</text>
</comment>
<evidence type="ECO:0000313" key="6">
    <source>
        <dbReference type="EMBL" id="TBO31184.1"/>
    </source>
</evidence>
<dbReference type="Proteomes" id="UP000292120">
    <property type="component" value="Unassembled WGS sequence"/>
</dbReference>
<dbReference type="Gene3D" id="1.25.40.80">
    <property type="match status" value="1"/>
</dbReference>
<dbReference type="InterPro" id="IPR036134">
    <property type="entry name" value="Crypto/Photolyase_FAD-like_sf"/>
</dbReference>
<evidence type="ECO:0000256" key="1">
    <source>
        <dbReference type="ARBA" id="ARBA00022630"/>
    </source>
</evidence>
<keyword evidence="2 3" id="KW-0274">FAD</keyword>
<evidence type="ECO:0000256" key="3">
    <source>
        <dbReference type="PIRSR" id="PIRSR602081-1"/>
    </source>
</evidence>
<evidence type="ECO:0000259" key="5">
    <source>
        <dbReference type="Pfam" id="PF03441"/>
    </source>
</evidence>
<keyword evidence="7" id="KW-1185">Reference proteome</keyword>
<keyword evidence="1 3" id="KW-0285">Flavoprotein</keyword>
<feature type="binding site" evidence="3">
    <location>
        <begin position="191"/>
        <end position="193"/>
    </location>
    <ligand>
        <name>FAD</name>
        <dbReference type="ChEBI" id="CHEBI:57692"/>
    </ligand>
</feature>